<evidence type="ECO:0000313" key="10">
    <source>
        <dbReference type="Proteomes" id="UP000282515"/>
    </source>
</evidence>
<keyword evidence="4 6" id="KW-0697">Rotamase</keyword>
<evidence type="ECO:0000256" key="3">
    <source>
        <dbReference type="ARBA" id="ARBA00013194"/>
    </source>
</evidence>
<evidence type="ECO:0000256" key="5">
    <source>
        <dbReference type="ARBA" id="ARBA00023235"/>
    </source>
</evidence>
<feature type="domain" description="PPIase FKBP-type" evidence="8">
    <location>
        <begin position="243"/>
        <end position="331"/>
    </location>
</feature>
<dbReference type="GO" id="GO:0003755">
    <property type="term" value="F:peptidyl-prolyl cis-trans isomerase activity"/>
    <property type="evidence" value="ECO:0007669"/>
    <property type="project" value="UniProtKB-KW"/>
</dbReference>
<dbReference type="PANTHER" id="PTHR43811:SF19">
    <property type="entry name" value="39 KDA FK506-BINDING NUCLEAR PROTEIN"/>
    <property type="match status" value="1"/>
</dbReference>
<dbReference type="Proteomes" id="UP000282515">
    <property type="component" value="Unassembled WGS sequence"/>
</dbReference>
<dbReference type="PROSITE" id="PS50059">
    <property type="entry name" value="FKBP_PPIASE"/>
    <property type="match status" value="2"/>
</dbReference>
<comment type="similarity">
    <text evidence="2">Belongs to the FKBP-type PPIase family.</text>
</comment>
<dbReference type="InterPro" id="IPR046357">
    <property type="entry name" value="PPIase_dom_sf"/>
</dbReference>
<evidence type="ECO:0000313" key="9">
    <source>
        <dbReference type="EMBL" id="RLV55618.1"/>
    </source>
</evidence>
<proteinExistence type="inferred from homology"/>
<dbReference type="EMBL" id="RDBF01000007">
    <property type="protein sequence ID" value="RLV55618.1"/>
    <property type="molecule type" value="Genomic_DNA"/>
</dbReference>
<dbReference type="Gene3D" id="3.10.50.40">
    <property type="match status" value="2"/>
</dbReference>
<evidence type="ECO:0000256" key="2">
    <source>
        <dbReference type="ARBA" id="ARBA00006577"/>
    </source>
</evidence>
<comment type="catalytic activity">
    <reaction evidence="1 6">
        <text>[protein]-peptidylproline (omega=180) = [protein]-peptidylproline (omega=0)</text>
        <dbReference type="Rhea" id="RHEA:16237"/>
        <dbReference type="Rhea" id="RHEA-COMP:10747"/>
        <dbReference type="Rhea" id="RHEA-COMP:10748"/>
        <dbReference type="ChEBI" id="CHEBI:83833"/>
        <dbReference type="ChEBI" id="CHEBI:83834"/>
        <dbReference type="EC" id="5.2.1.8"/>
    </reaction>
</comment>
<evidence type="ECO:0000256" key="6">
    <source>
        <dbReference type="PROSITE-ProRule" id="PRU00277"/>
    </source>
</evidence>
<dbReference type="AlphaFoldDB" id="A0A3L8PM54"/>
<dbReference type="SUPFAM" id="SSF54534">
    <property type="entry name" value="FKBP-like"/>
    <property type="match status" value="2"/>
</dbReference>
<dbReference type="PANTHER" id="PTHR43811">
    <property type="entry name" value="FKBP-TYPE PEPTIDYL-PROLYL CIS-TRANS ISOMERASE FKPA"/>
    <property type="match status" value="1"/>
</dbReference>
<evidence type="ECO:0000256" key="1">
    <source>
        <dbReference type="ARBA" id="ARBA00000971"/>
    </source>
</evidence>
<name>A0A3L8PM54_9ACTN</name>
<evidence type="ECO:0000256" key="4">
    <source>
        <dbReference type="ARBA" id="ARBA00023110"/>
    </source>
</evidence>
<dbReference type="EC" id="5.2.1.8" evidence="3 6"/>
<dbReference type="Pfam" id="PF00254">
    <property type="entry name" value="FKBP_C"/>
    <property type="match status" value="2"/>
</dbReference>
<evidence type="ECO:0000256" key="7">
    <source>
        <dbReference type="SAM" id="MobiDB-lite"/>
    </source>
</evidence>
<keyword evidence="5 6" id="KW-0413">Isomerase</keyword>
<organism evidence="9 10">
    <name type="scientific">Aeromicrobium phragmitis</name>
    <dbReference type="NCBI Taxonomy" id="2478914"/>
    <lineage>
        <taxon>Bacteria</taxon>
        <taxon>Bacillati</taxon>
        <taxon>Actinomycetota</taxon>
        <taxon>Actinomycetes</taxon>
        <taxon>Propionibacteriales</taxon>
        <taxon>Nocardioidaceae</taxon>
        <taxon>Aeromicrobium</taxon>
    </lineage>
</organism>
<keyword evidence="10" id="KW-1185">Reference proteome</keyword>
<reference evidence="9 10" key="1">
    <citation type="submission" date="2018-10" db="EMBL/GenBank/DDBJ databases">
        <title>Aeromicrobium sp. 9W16Y-2 whole genome shotgun sequence.</title>
        <authorList>
            <person name="Li F."/>
        </authorList>
    </citation>
    <scope>NUCLEOTIDE SEQUENCE [LARGE SCALE GENOMIC DNA]</scope>
    <source>
        <strain evidence="9 10">9W16Y-2</strain>
    </source>
</reference>
<gene>
    <name evidence="9" type="ORF">D9V41_11090</name>
</gene>
<feature type="domain" description="PPIase FKBP-type" evidence="8">
    <location>
        <begin position="94"/>
        <end position="184"/>
    </location>
</feature>
<evidence type="ECO:0000259" key="8">
    <source>
        <dbReference type="PROSITE" id="PS50059"/>
    </source>
</evidence>
<dbReference type="InterPro" id="IPR001179">
    <property type="entry name" value="PPIase_FKBP_dom"/>
</dbReference>
<protein>
    <recommendedName>
        <fullName evidence="3 6">peptidylprolyl isomerase</fullName>
        <ecNumber evidence="3 6">5.2.1.8</ecNumber>
    </recommendedName>
</protein>
<comment type="caution">
    <text evidence="9">The sequence shown here is derived from an EMBL/GenBank/DDBJ whole genome shotgun (WGS) entry which is preliminary data.</text>
</comment>
<sequence length="331" mass="34353">MTGCLSWWLGWSSAAGCYVPRSEGTTVRRTLVALTTAALLLAVSACGSGGSSSLDGVEVSGDGTPKVDVGTDFAVDETEAEVLKEGSGDEVAEGDTVKVNYIAVNGRTGKEFDNSYANDRPMVLTLNETALPGFSKGLNEKKVGSRVLIAVTGDDGASLLQGPSDLGLEETDTMVFLFDIVSKIPQEASGSEQESAADSPEVTYDEDGHPSGVAKTEASPAAFDGAAAAQVLIKGEGEKVESGQTLVTQYVGSTYPGGEVFDSSWERKAPATFAIGQGQVIPCWDATLVGQTVGSRVLLTCPVETAYGENAAEQNRPEGDLAFVVDVLDAF</sequence>
<accession>A0A3L8PM54</accession>
<feature type="region of interest" description="Disordered" evidence="7">
    <location>
        <begin position="187"/>
        <end position="217"/>
    </location>
</feature>